<keyword evidence="1" id="KW-0472">Membrane</keyword>
<dbReference type="AlphaFoldDB" id="A0A6C2URD7"/>
<reference evidence="2 3" key="1">
    <citation type="submission" date="2019-04" db="EMBL/GenBank/DDBJ databases">
        <authorList>
            <person name="Van Vliet M D."/>
        </authorList>
    </citation>
    <scope>NUCLEOTIDE SEQUENCE [LARGE SCALE GENOMIC DNA]</scope>
    <source>
        <strain evidence="2 3">F21</strain>
    </source>
</reference>
<gene>
    <name evidence="2" type="ORF">SCARR_04915</name>
</gene>
<organism evidence="2 3">
    <name type="scientific">Pontiella sulfatireligans</name>
    <dbReference type="NCBI Taxonomy" id="2750658"/>
    <lineage>
        <taxon>Bacteria</taxon>
        <taxon>Pseudomonadati</taxon>
        <taxon>Kiritimatiellota</taxon>
        <taxon>Kiritimatiellia</taxon>
        <taxon>Kiritimatiellales</taxon>
        <taxon>Pontiellaceae</taxon>
        <taxon>Pontiella</taxon>
    </lineage>
</organism>
<dbReference type="Proteomes" id="UP000346198">
    <property type="component" value="Unassembled WGS sequence"/>
</dbReference>
<dbReference type="SUPFAM" id="SSF48371">
    <property type="entry name" value="ARM repeat"/>
    <property type="match status" value="1"/>
</dbReference>
<evidence type="ECO:0000256" key="1">
    <source>
        <dbReference type="SAM" id="Phobius"/>
    </source>
</evidence>
<evidence type="ECO:0008006" key="4">
    <source>
        <dbReference type="Google" id="ProtNLM"/>
    </source>
</evidence>
<dbReference type="PROSITE" id="PS51257">
    <property type="entry name" value="PROKAR_LIPOPROTEIN"/>
    <property type="match status" value="1"/>
</dbReference>
<feature type="transmembrane region" description="Helical" evidence="1">
    <location>
        <begin position="12"/>
        <end position="33"/>
    </location>
</feature>
<dbReference type="RefSeq" id="WP_136064478.1">
    <property type="nucleotide sequence ID" value="NZ_CAAHFH010000002.1"/>
</dbReference>
<keyword evidence="3" id="KW-1185">Reference proteome</keyword>
<name>A0A6C2URD7_9BACT</name>
<dbReference type="InterPro" id="IPR011989">
    <property type="entry name" value="ARM-like"/>
</dbReference>
<evidence type="ECO:0000313" key="2">
    <source>
        <dbReference type="EMBL" id="VGO22818.1"/>
    </source>
</evidence>
<keyword evidence="1" id="KW-0812">Transmembrane</keyword>
<keyword evidence="1" id="KW-1133">Transmembrane helix</keyword>
<dbReference type="Gene3D" id="1.25.10.10">
    <property type="entry name" value="Leucine-rich Repeat Variant"/>
    <property type="match status" value="1"/>
</dbReference>
<evidence type="ECO:0000313" key="3">
    <source>
        <dbReference type="Proteomes" id="UP000346198"/>
    </source>
</evidence>
<protein>
    <recommendedName>
        <fullName evidence="4">HEAT repeat domain-containing protein</fullName>
    </recommendedName>
</protein>
<accession>A0A6C2URD7</accession>
<proteinExistence type="predicted"/>
<sequence>MREFIRLNTTRFLIPTAISLVAVLLCSCTNLSGGRQEALTIQQRAADAMASGNPALQTAVIEGALQRKDPKLYDVVVSNLDSLPPALQVQALGVIQFSGNRAYARAVEPLLMSEDAPRRDAAALTLACIGTADSATALLNSGTAEARKALGVLNAEGVDAILETAAAKKGDDARRAAAIDALAMRGRQDLVPQFFVFAAEDNLAVSTAAVGAIGLIGNVSNLEQLTSLMIAREASSSSRDILKAIVEIMRRSTEQARAVEILVVQMEGTSPRSQANILQALVQTGSKEALQPIVQGCNSPDEQLQKQAVKLLGGWQDVNGIPTMLELASDDSMSLANHVTLMRGVSRLYAGARLWLIKPADIQKAIDTCRRPEEKEALQATLDKIKK</sequence>
<dbReference type="InterPro" id="IPR016024">
    <property type="entry name" value="ARM-type_fold"/>
</dbReference>
<dbReference type="EMBL" id="CAAHFH010000002">
    <property type="protein sequence ID" value="VGO22818.1"/>
    <property type="molecule type" value="Genomic_DNA"/>
</dbReference>